<name>A0ABX6N481_9BURK</name>
<organism evidence="2 3">
    <name type="scientific">Limnobacter profundi</name>
    <dbReference type="NCBI Taxonomy" id="2732163"/>
    <lineage>
        <taxon>Bacteria</taxon>
        <taxon>Pseudomonadati</taxon>
        <taxon>Pseudomonadota</taxon>
        <taxon>Betaproteobacteria</taxon>
        <taxon>Burkholderiales</taxon>
        <taxon>Burkholderiaceae</taxon>
        <taxon>Limnobacter</taxon>
    </lineage>
</organism>
<dbReference type="InterPro" id="IPR029044">
    <property type="entry name" value="Nucleotide-diphossugar_trans"/>
</dbReference>
<dbReference type="Pfam" id="PF05050">
    <property type="entry name" value="Methyltransf_21"/>
    <property type="match status" value="1"/>
</dbReference>
<dbReference type="PANTHER" id="PTHR34009">
    <property type="entry name" value="PROTEIN STAR"/>
    <property type="match status" value="1"/>
</dbReference>
<dbReference type="PANTHER" id="PTHR34009:SF2">
    <property type="entry name" value="PROTEIN STAR"/>
    <property type="match status" value="1"/>
</dbReference>
<dbReference type="Proteomes" id="UP000501130">
    <property type="component" value="Chromosome"/>
</dbReference>
<sequence>MTEFKRTQEMHQYYRDSLVKTYFFDEFGKIPKDTLISLIDTNSCDPVQCAETLHVLQSGLSPAKDLALKQMIMLIAQSHLSMDKHRNGIQTPMPAAYKKGIRDGLMRMLQKVPSVKYLINAIQVLYRIGEIDEAMALVRKNEKVVDTSPHLQQIVAMVYTMEERYEEALPYLLKLVDSGAHQNNSLIKLMSMACMYKLGALPDEPVDFASLAQAANSNKPEFPYHWLVKPTENHRSKPTLLIACDDKYFYEHALALVYSVLEHNHDNVLVHFHLYTPNASVVKYVRDLAAKYPQLEITAAQETIDLKSPTKVVEFATRRFAASQALLSHFNAPVILLDADALWRKPWKESMGKLASNSDVIVCQPKAAPFWEHVAAGMVYLNNTPAAQRYIAQVVAFIEDNLRKGKSLWFLDQIALSACHHESLKHQWGIRFASTAPDQLMDVNHGEHALTWVVTNQKHAAGAYADYKRELQQRHGQLPYSTPNDAFLAISQQKKPVQFLQVGAMDGVSYDPIHPFIRNFAWHGVLVEPLPDMLERTRNNYQGCTGLVFENVAITEQVETKNLYRIAPEVIVKHKLPDWLKGMSTFSDTKLKDYQQYVTVEEVQCMPLMALIERNPLANIDVFQIDTEGYDYTVFKQLDFSKFRPTIINLEIVNLNAEELQALEQDLMAQDYVFYRYEFDMIAMAKRWFQNAT</sequence>
<dbReference type="Gene3D" id="3.40.50.150">
    <property type="entry name" value="Vaccinia Virus protein VP39"/>
    <property type="match status" value="1"/>
</dbReference>
<dbReference type="SUPFAM" id="SSF53335">
    <property type="entry name" value="S-adenosyl-L-methionine-dependent methyltransferases"/>
    <property type="match status" value="1"/>
</dbReference>
<dbReference type="GO" id="GO:0008168">
    <property type="term" value="F:methyltransferase activity"/>
    <property type="evidence" value="ECO:0007669"/>
    <property type="project" value="UniProtKB-KW"/>
</dbReference>
<evidence type="ECO:0000259" key="1">
    <source>
        <dbReference type="Pfam" id="PF05050"/>
    </source>
</evidence>
<keyword evidence="3" id="KW-1185">Reference proteome</keyword>
<dbReference type="SUPFAM" id="SSF48452">
    <property type="entry name" value="TPR-like"/>
    <property type="match status" value="1"/>
</dbReference>
<dbReference type="NCBIfam" id="TIGR01444">
    <property type="entry name" value="fkbM_fam"/>
    <property type="match status" value="1"/>
</dbReference>
<dbReference type="InterPro" id="IPR053202">
    <property type="entry name" value="EGF_Rcpt_Signaling_Reg"/>
</dbReference>
<dbReference type="SUPFAM" id="SSF53448">
    <property type="entry name" value="Nucleotide-diphospho-sugar transferases"/>
    <property type="match status" value="1"/>
</dbReference>
<gene>
    <name evidence="2" type="ORF">HKT17_05440</name>
</gene>
<dbReference type="InterPro" id="IPR011990">
    <property type="entry name" value="TPR-like_helical_dom_sf"/>
</dbReference>
<dbReference type="RefSeq" id="WP_171098433.1">
    <property type="nucleotide sequence ID" value="NZ_CP053084.1"/>
</dbReference>
<dbReference type="Gene3D" id="1.25.40.10">
    <property type="entry name" value="Tetratricopeptide repeat domain"/>
    <property type="match status" value="1"/>
</dbReference>
<dbReference type="GO" id="GO:0032259">
    <property type="term" value="P:methylation"/>
    <property type="evidence" value="ECO:0007669"/>
    <property type="project" value="UniProtKB-KW"/>
</dbReference>
<dbReference type="InterPro" id="IPR006342">
    <property type="entry name" value="FkbM_mtfrase"/>
</dbReference>
<keyword evidence="2" id="KW-0489">Methyltransferase</keyword>
<accession>A0ABX6N481</accession>
<dbReference type="InterPro" id="IPR029063">
    <property type="entry name" value="SAM-dependent_MTases_sf"/>
</dbReference>
<proteinExistence type="predicted"/>
<feature type="domain" description="Methyltransferase FkbM" evidence="1">
    <location>
        <begin position="501"/>
        <end position="659"/>
    </location>
</feature>
<dbReference type="EMBL" id="CP053084">
    <property type="protein sequence ID" value="QJR29191.1"/>
    <property type="molecule type" value="Genomic_DNA"/>
</dbReference>
<evidence type="ECO:0000313" key="2">
    <source>
        <dbReference type="EMBL" id="QJR29191.1"/>
    </source>
</evidence>
<dbReference type="Gene3D" id="3.90.550.10">
    <property type="entry name" value="Spore Coat Polysaccharide Biosynthesis Protein SpsA, Chain A"/>
    <property type="match status" value="1"/>
</dbReference>
<keyword evidence="2" id="KW-0808">Transferase</keyword>
<evidence type="ECO:0000313" key="3">
    <source>
        <dbReference type="Proteomes" id="UP000501130"/>
    </source>
</evidence>
<reference evidence="2 3" key="1">
    <citation type="submission" date="2020-05" db="EMBL/GenBank/DDBJ databases">
        <title>Compete genome of Limnobacter sp. SAORIC-580.</title>
        <authorList>
            <person name="Song J."/>
            <person name="Cho J.-C."/>
        </authorList>
    </citation>
    <scope>NUCLEOTIDE SEQUENCE [LARGE SCALE GENOMIC DNA]</scope>
    <source>
        <strain evidence="2 3">SAORIC-580</strain>
    </source>
</reference>
<protein>
    <submittedName>
        <fullName evidence="2">FkbM family methyltransferase</fullName>
    </submittedName>
</protein>